<protein>
    <recommendedName>
        <fullName evidence="6">U2 small nuclear ribonucleoprotein A'</fullName>
    </recommendedName>
</protein>
<evidence type="ECO:0000256" key="3">
    <source>
        <dbReference type="ARBA" id="ARBA00022737"/>
    </source>
</evidence>
<dbReference type="GO" id="GO:0000398">
    <property type="term" value="P:mRNA splicing, via spliceosome"/>
    <property type="evidence" value="ECO:0007669"/>
    <property type="project" value="InterPro"/>
</dbReference>
<dbReference type="EMBL" id="ONZP01000362">
    <property type="protein sequence ID" value="SPJ82416.1"/>
    <property type="molecule type" value="Genomic_DNA"/>
</dbReference>
<dbReference type="InterPro" id="IPR001611">
    <property type="entry name" value="Leu-rich_rpt"/>
</dbReference>
<evidence type="ECO:0000256" key="2">
    <source>
        <dbReference type="ARBA" id="ARBA00022614"/>
    </source>
</evidence>
<accession>A0AAE8SLF9</accession>
<dbReference type="PANTHER" id="PTHR10552">
    <property type="entry name" value="U2 SMALL NUCLEAR RIBONUCLEOPROTEIN A"/>
    <property type="match status" value="1"/>
</dbReference>
<keyword evidence="8" id="KW-1185">Reference proteome</keyword>
<dbReference type="Proteomes" id="UP001187734">
    <property type="component" value="Unassembled WGS sequence"/>
</dbReference>
<dbReference type="PANTHER" id="PTHR10552:SF6">
    <property type="entry name" value="U2 SMALL NUCLEAR RIBONUCLEOPROTEIN A"/>
    <property type="match status" value="1"/>
</dbReference>
<evidence type="ECO:0000313" key="8">
    <source>
        <dbReference type="Proteomes" id="UP001187734"/>
    </source>
</evidence>
<evidence type="ECO:0000256" key="5">
    <source>
        <dbReference type="ARBA" id="ARBA00024196"/>
    </source>
</evidence>
<reference evidence="7" key="1">
    <citation type="submission" date="2018-03" db="EMBL/GenBank/DDBJ databases">
        <authorList>
            <person name="Guldener U."/>
        </authorList>
    </citation>
    <scope>NUCLEOTIDE SEQUENCE</scope>
</reference>
<evidence type="ECO:0000256" key="4">
    <source>
        <dbReference type="ARBA" id="ARBA00023242"/>
    </source>
</evidence>
<dbReference type="FunFam" id="3.80.10.10:FF:000026">
    <property type="entry name" value="U2 small nuclear ribonucleoprotein A"/>
    <property type="match status" value="1"/>
</dbReference>
<dbReference type="PROSITE" id="PS51450">
    <property type="entry name" value="LRR"/>
    <property type="match status" value="1"/>
</dbReference>
<gene>
    <name evidence="7" type="ORF">FTOL_09821</name>
</gene>
<evidence type="ECO:0000256" key="1">
    <source>
        <dbReference type="ARBA" id="ARBA00004123"/>
    </source>
</evidence>
<sequence length="260" mass="28960">MRLTADLIRDSLSYLNPLKERELDLRGHRIPAIENLGVAGPHDAIDFTDNDIQALGNFPLSPRITTLLLARNRVSTIQPSLAKAIPNLTNLVLSSNNLAELADLDALGSFPRLTHLVLSDNPVSKKEASAEICLRVVALTNELQNYRYWVLWKCPSVRFLDFVKVKESEREKARELFGTEEEPTPLASKIQGIKTTTFNASADGSDAPSKLSRIKLTDVEKKRLQERIKKATSLQEIIALEKELNEGRLPSGIHGDAMEE</sequence>
<dbReference type="Pfam" id="PF14580">
    <property type="entry name" value="LRR_9"/>
    <property type="match status" value="1"/>
</dbReference>
<keyword evidence="3" id="KW-0677">Repeat</keyword>
<comment type="subcellular location">
    <subcellularLocation>
        <location evidence="1">Nucleus</location>
    </subcellularLocation>
</comment>
<proteinExistence type="inferred from homology"/>
<dbReference type="Gene3D" id="3.80.10.10">
    <property type="entry name" value="Ribonuclease Inhibitor"/>
    <property type="match status" value="1"/>
</dbReference>
<keyword evidence="4" id="KW-0539">Nucleus</keyword>
<dbReference type="GO" id="GO:0030620">
    <property type="term" value="F:U2 snRNA binding"/>
    <property type="evidence" value="ECO:0007669"/>
    <property type="project" value="InterPro"/>
</dbReference>
<dbReference type="AlphaFoldDB" id="A0AAE8SLF9"/>
<name>A0AAE8SLF9_9HYPO</name>
<dbReference type="InterPro" id="IPR044640">
    <property type="entry name" value="RU2A"/>
</dbReference>
<organism evidence="7 8">
    <name type="scientific">Fusarium torulosum</name>
    <dbReference type="NCBI Taxonomy" id="33205"/>
    <lineage>
        <taxon>Eukaryota</taxon>
        <taxon>Fungi</taxon>
        <taxon>Dikarya</taxon>
        <taxon>Ascomycota</taxon>
        <taxon>Pezizomycotina</taxon>
        <taxon>Sordariomycetes</taxon>
        <taxon>Hypocreomycetidae</taxon>
        <taxon>Hypocreales</taxon>
        <taxon>Nectriaceae</taxon>
        <taxon>Fusarium</taxon>
    </lineage>
</organism>
<evidence type="ECO:0000313" key="7">
    <source>
        <dbReference type="EMBL" id="SPJ82416.1"/>
    </source>
</evidence>
<dbReference type="InterPro" id="IPR032675">
    <property type="entry name" value="LRR_dom_sf"/>
</dbReference>
<comment type="similarity">
    <text evidence="5">Belongs to the U2 small nuclear ribonucleoprotein A family.</text>
</comment>
<dbReference type="GO" id="GO:0005686">
    <property type="term" value="C:U2 snRNP"/>
    <property type="evidence" value="ECO:0007669"/>
    <property type="project" value="TreeGrafter"/>
</dbReference>
<comment type="caution">
    <text evidence="7">The sequence shown here is derived from an EMBL/GenBank/DDBJ whole genome shotgun (WGS) entry which is preliminary data.</text>
</comment>
<keyword evidence="2" id="KW-0433">Leucine-rich repeat</keyword>
<evidence type="ECO:0000256" key="6">
    <source>
        <dbReference type="ARBA" id="ARBA00024238"/>
    </source>
</evidence>
<dbReference type="SUPFAM" id="SSF52058">
    <property type="entry name" value="L domain-like"/>
    <property type="match status" value="1"/>
</dbReference>